<name>A0A1V6X3X9_PENNA</name>
<dbReference type="EMBL" id="MOOB01000126">
    <property type="protein sequence ID" value="OQE69867.1"/>
    <property type="molecule type" value="Genomic_DNA"/>
</dbReference>
<feature type="compositionally biased region" description="Low complexity" evidence="1">
    <location>
        <begin position="88"/>
        <end position="100"/>
    </location>
</feature>
<keyword evidence="3" id="KW-1185">Reference proteome</keyword>
<dbReference type="AlphaFoldDB" id="A0A1V6X3X9"/>
<evidence type="ECO:0000313" key="2">
    <source>
        <dbReference type="EMBL" id="OQE69867.1"/>
    </source>
</evidence>
<proteinExistence type="predicted"/>
<evidence type="ECO:0000256" key="1">
    <source>
        <dbReference type="SAM" id="MobiDB-lite"/>
    </source>
</evidence>
<feature type="region of interest" description="Disordered" evidence="1">
    <location>
        <begin position="48"/>
        <end position="177"/>
    </location>
</feature>
<feature type="compositionally biased region" description="Polar residues" evidence="1">
    <location>
        <begin position="78"/>
        <end position="87"/>
    </location>
</feature>
<protein>
    <submittedName>
        <fullName evidence="2">Uncharacterized protein</fullName>
    </submittedName>
</protein>
<evidence type="ECO:0000313" key="3">
    <source>
        <dbReference type="Proteomes" id="UP000191691"/>
    </source>
</evidence>
<feature type="compositionally biased region" description="Low complexity" evidence="1">
    <location>
        <begin position="63"/>
        <end position="77"/>
    </location>
</feature>
<comment type="caution">
    <text evidence="2">The sequence shown here is derived from an EMBL/GenBank/DDBJ whole genome shotgun (WGS) entry which is preliminary data.</text>
</comment>
<sequence>MDHPTSPSPIDRPAQFWVMLTASRSLMASRNCCGGSWRIGERDRLLQEHPSVPRNTDSVFRITSPSPGTLTLSSGSPDHQSIPRNTRPSPGSLTLSSGSPVRPQEHPSIPRITRPSPGAPVHPQEHQSVPRITRPSPGSPVHPQDHRLCLQEHPSIPRNTSPSPGTPVHPQDHQNDS</sequence>
<dbReference type="Proteomes" id="UP000191691">
    <property type="component" value="Unassembled WGS sequence"/>
</dbReference>
<organism evidence="2 3">
    <name type="scientific">Penicillium nalgiovense</name>
    <dbReference type="NCBI Taxonomy" id="60175"/>
    <lineage>
        <taxon>Eukaryota</taxon>
        <taxon>Fungi</taxon>
        <taxon>Dikarya</taxon>
        <taxon>Ascomycota</taxon>
        <taxon>Pezizomycotina</taxon>
        <taxon>Eurotiomycetes</taxon>
        <taxon>Eurotiomycetidae</taxon>
        <taxon>Eurotiales</taxon>
        <taxon>Aspergillaceae</taxon>
        <taxon>Penicillium</taxon>
    </lineage>
</organism>
<reference evidence="3" key="1">
    <citation type="journal article" date="2017" name="Nat. Microbiol.">
        <title>Global analysis of biosynthetic gene clusters reveals vast potential of secondary metabolite production in Penicillium species.</title>
        <authorList>
            <person name="Nielsen J.C."/>
            <person name="Grijseels S."/>
            <person name="Prigent S."/>
            <person name="Ji B."/>
            <person name="Dainat J."/>
            <person name="Nielsen K.F."/>
            <person name="Frisvad J.C."/>
            <person name="Workman M."/>
            <person name="Nielsen J."/>
        </authorList>
    </citation>
    <scope>NUCLEOTIDE SEQUENCE [LARGE SCALE GENOMIC DNA]</scope>
    <source>
        <strain evidence="3">IBT 13039</strain>
    </source>
</reference>
<gene>
    <name evidence="2" type="ORF">PENNAL_c0126G10396</name>
</gene>
<accession>A0A1V6X3X9</accession>